<name>A0A4V1IQ68_9FUNG</name>
<keyword evidence="3" id="KW-1185">Reference proteome</keyword>
<proteinExistence type="predicted"/>
<dbReference type="Proteomes" id="UP000269721">
    <property type="component" value="Unassembled WGS sequence"/>
</dbReference>
<organism evidence="2 3">
    <name type="scientific">Blyttiomyces helicus</name>
    <dbReference type="NCBI Taxonomy" id="388810"/>
    <lineage>
        <taxon>Eukaryota</taxon>
        <taxon>Fungi</taxon>
        <taxon>Fungi incertae sedis</taxon>
        <taxon>Chytridiomycota</taxon>
        <taxon>Chytridiomycota incertae sedis</taxon>
        <taxon>Chytridiomycetes</taxon>
        <taxon>Chytridiomycetes incertae sedis</taxon>
        <taxon>Blyttiomyces</taxon>
    </lineage>
</organism>
<accession>A0A4V1IQ68</accession>
<evidence type="ECO:0000313" key="3">
    <source>
        <dbReference type="Proteomes" id="UP000269721"/>
    </source>
</evidence>
<feature type="compositionally biased region" description="Polar residues" evidence="1">
    <location>
        <begin position="54"/>
        <end position="70"/>
    </location>
</feature>
<evidence type="ECO:0000313" key="2">
    <source>
        <dbReference type="EMBL" id="RKO85507.1"/>
    </source>
</evidence>
<reference evidence="3" key="1">
    <citation type="journal article" date="2018" name="Nat. Microbiol.">
        <title>Leveraging single-cell genomics to expand the fungal tree of life.</title>
        <authorList>
            <person name="Ahrendt S.R."/>
            <person name="Quandt C.A."/>
            <person name="Ciobanu D."/>
            <person name="Clum A."/>
            <person name="Salamov A."/>
            <person name="Andreopoulos B."/>
            <person name="Cheng J.F."/>
            <person name="Woyke T."/>
            <person name="Pelin A."/>
            <person name="Henrissat B."/>
            <person name="Reynolds N.K."/>
            <person name="Benny G.L."/>
            <person name="Smith M.E."/>
            <person name="James T.Y."/>
            <person name="Grigoriev I.V."/>
        </authorList>
    </citation>
    <scope>NUCLEOTIDE SEQUENCE [LARGE SCALE GENOMIC DNA]</scope>
</reference>
<sequence length="196" mass="21452">MTSNDARMLAGYSDPAKRREKYLELSQECLTFAERYRDTSELHEQIYADAENLLNPSSGSNPATPASGTPQPADPNVLTAALADVAKFEAMTHREREELATAGPVADHQQRARQQQQQPQRGTPQRAPGASGGERKLVSYLSVKPPTAAALAKAAEKRERFIGPVGSASRCFWNPAPGGRPARREFYARVHGLRPE</sequence>
<gene>
    <name evidence="2" type="ORF">BDK51DRAFT_33248</name>
</gene>
<feature type="region of interest" description="Disordered" evidence="1">
    <location>
        <begin position="48"/>
        <end position="139"/>
    </location>
</feature>
<protein>
    <submittedName>
        <fullName evidence="2">Uncharacterized protein</fullName>
    </submittedName>
</protein>
<feature type="compositionally biased region" description="Low complexity" evidence="1">
    <location>
        <begin position="112"/>
        <end position="129"/>
    </location>
</feature>
<dbReference type="EMBL" id="KZ999012">
    <property type="protein sequence ID" value="RKO85507.1"/>
    <property type="molecule type" value="Genomic_DNA"/>
</dbReference>
<evidence type="ECO:0000256" key="1">
    <source>
        <dbReference type="SAM" id="MobiDB-lite"/>
    </source>
</evidence>
<dbReference type="AlphaFoldDB" id="A0A4V1IQ68"/>
<feature type="compositionally biased region" description="Basic and acidic residues" evidence="1">
    <location>
        <begin position="86"/>
        <end position="99"/>
    </location>
</feature>